<evidence type="ECO:0000256" key="1">
    <source>
        <dbReference type="SAM" id="SignalP"/>
    </source>
</evidence>
<gene>
    <name evidence="2" type="ORF">NUTIK01_14820</name>
</gene>
<comment type="caution">
    <text evidence="2">The sequence shown here is derived from an EMBL/GenBank/DDBJ whole genome shotgun (WGS) entry which is preliminary data.</text>
</comment>
<sequence>MNTKPVKMKRLAGFLGLCLAMTASAAWSAQTRPNDLITESAVLSGKVTPDPAMGYIFLRMPRGMTITLMRVPDAETVAAWEQDRQKALAKAIKNYPGDISTWEDDVALLKKARPKDPLPPRPAEPTLEAVEVLPQELRDLLNIGIFRRYAKGTAFDEPFLVAVKPGTYFYAGTNTTCMCMGTVAFDVLPGKVTNLGATLLDKTPSPSVDMTVPDSLKAWPVMPAELHAHGKFNNYFRVIVNRMPAIPGVLSYRRDTVIDERTGQALPNPKLVAVQKPKL</sequence>
<proteinExistence type="predicted"/>
<accession>A0ABQ6P6J4</accession>
<dbReference type="Proteomes" id="UP001187221">
    <property type="component" value="Unassembled WGS sequence"/>
</dbReference>
<evidence type="ECO:0000313" key="3">
    <source>
        <dbReference type="Proteomes" id="UP001187221"/>
    </source>
</evidence>
<feature type="chain" id="PRO_5045519062" evidence="1">
    <location>
        <begin position="26"/>
        <end position="279"/>
    </location>
</feature>
<keyword evidence="3" id="KW-1185">Reference proteome</keyword>
<organism evidence="2 3">
    <name type="scientific">Novosphingobium pituita</name>
    <dbReference type="NCBI Taxonomy" id="3056842"/>
    <lineage>
        <taxon>Bacteria</taxon>
        <taxon>Pseudomonadati</taxon>
        <taxon>Pseudomonadota</taxon>
        <taxon>Alphaproteobacteria</taxon>
        <taxon>Sphingomonadales</taxon>
        <taxon>Sphingomonadaceae</taxon>
        <taxon>Novosphingobium</taxon>
    </lineage>
</organism>
<protein>
    <submittedName>
        <fullName evidence="2">Uncharacterized protein</fullName>
    </submittedName>
</protein>
<keyword evidence="1" id="KW-0732">Signal</keyword>
<reference evidence="2 3" key="1">
    <citation type="submission" date="2023-06" db="EMBL/GenBank/DDBJ databases">
        <title>Draft genome sequence of Novosphingobium sp. strain IK01.</title>
        <authorList>
            <person name="Hatamoto M."/>
            <person name="Ikarashi T."/>
            <person name="Yamaguchi T."/>
        </authorList>
    </citation>
    <scope>NUCLEOTIDE SEQUENCE [LARGE SCALE GENOMIC DNA]</scope>
    <source>
        <strain evidence="2 3">IK01</strain>
    </source>
</reference>
<evidence type="ECO:0000313" key="2">
    <source>
        <dbReference type="EMBL" id="GMM60705.1"/>
    </source>
</evidence>
<dbReference type="EMBL" id="BTFW01000001">
    <property type="protein sequence ID" value="GMM60705.1"/>
    <property type="molecule type" value="Genomic_DNA"/>
</dbReference>
<name>A0ABQ6P6J4_9SPHN</name>
<dbReference type="RefSeq" id="WP_317974474.1">
    <property type="nucleotide sequence ID" value="NZ_BTFW01000001.1"/>
</dbReference>
<feature type="signal peptide" evidence="1">
    <location>
        <begin position="1"/>
        <end position="25"/>
    </location>
</feature>